<dbReference type="PANTHER" id="PTHR33608">
    <property type="entry name" value="BLL2464 PROTEIN"/>
    <property type="match status" value="1"/>
</dbReference>
<feature type="transmembrane region" description="Helical" evidence="1">
    <location>
        <begin position="32"/>
        <end position="51"/>
    </location>
</feature>
<evidence type="ECO:0000313" key="4">
    <source>
        <dbReference type="Proteomes" id="UP000298433"/>
    </source>
</evidence>
<keyword evidence="1" id="KW-0812">Transmembrane</keyword>
<evidence type="ECO:0000259" key="2">
    <source>
        <dbReference type="Pfam" id="PF01882"/>
    </source>
</evidence>
<accession>A0A4R8XN85</accession>
<reference evidence="3 4" key="1">
    <citation type="submission" date="2019-03" db="EMBL/GenBank/DDBJ databases">
        <title>Genomics of glacier-inhabiting Cryobacterium strains.</title>
        <authorList>
            <person name="Liu Q."/>
            <person name="Xin Y.-H."/>
        </authorList>
    </citation>
    <scope>NUCLEOTIDE SEQUENCE [LARGE SCALE GENOMIC DNA]</scope>
    <source>
        <strain evidence="3 4">TMT2-48-2</strain>
    </source>
</reference>
<dbReference type="Proteomes" id="UP000298433">
    <property type="component" value="Unassembled WGS sequence"/>
</dbReference>
<dbReference type="OrthoDB" id="845740at2"/>
<organism evidence="3 4">
    <name type="scientific">Cryobacterium cheniae</name>
    <dbReference type="NCBI Taxonomy" id="1259262"/>
    <lineage>
        <taxon>Bacteria</taxon>
        <taxon>Bacillati</taxon>
        <taxon>Actinomycetota</taxon>
        <taxon>Actinomycetes</taxon>
        <taxon>Micrococcales</taxon>
        <taxon>Microbacteriaceae</taxon>
        <taxon>Cryobacterium</taxon>
    </lineage>
</organism>
<proteinExistence type="predicted"/>
<dbReference type="RefSeq" id="WP_134370080.1">
    <property type="nucleotide sequence ID" value="NZ_SOGN01000041.1"/>
</dbReference>
<evidence type="ECO:0000256" key="1">
    <source>
        <dbReference type="SAM" id="Phobius"/>
    </source>
</evidence>
<keyword evidence="4" id="KW-1185">Reference proteome</keyword>
<dbReference type="Pfam" id="PF01882">
    <property type="entry name" value="DUF58"/>
    <property type="match status" value="1"/>
</dbReference>
<name>A0A4R8XN85_9MICO</name>
<dbReference type="InterPro" id="IPR002881">
    <property type="entry name" value="DUF58"/>
</dbReference>
<dbReference type="PANTHER" id="PTHR33608:SF3">
    <property type="entry name" value="SLR2013 PROTEIN"/>
    <property type="match status" value="1"/>
</dbReference>
<sequence>MTLTGRFVALLALGALPIVLLGSTPGTAATVLGLWVLALLGLGILDLILAGSPRKMILSRSLPSRVRLGESVTSDLYLTNTGARRLTTVVRDAWQPSAGAGNNRTPLVLPPGERRLVSLTLTPLRRGERRVDQVTVRSFGPLGLWARQATLQAPGQIRVLPPFNARKHLPSRITRLKELDGRTSLLVRGQGTEFDSLREYVRGDDVRSIDWRATARHGDTMVRTWRPERDRRVVILIDSGRTSAARIDDEPRLDTAFEASLLLAALASKAGDHVDFVAYDRRVRGRVQGAQGAELLSRMVDAMALIEPELIETDWSAVAGQVRTVTSHRALVVLITSIDAAGASSALLSVLPQLTRRHTVIVASVTDPTTLEATRTRGNREEIYRAASAERALLDVARVSAAIRRQGADVVTGSPADLPPALADRYIALKAAGRL</sequence>
<feature type="domain" description="DUF58" evidence="2">
    <location>
        <begin position="197"/>
        <end position="371"/>
    </location>
</feature>
<dbReference type="AlphaFoldDB" id="A0A4R8XN85"/>
<evidence type="ECO:0000313" key="3">
    <source>
        <dbReference type="EMBL" id="TFC80451.1"/>
    </source>
</evidence>
<gene>
    <name evidence="3" type="ORF">E3T23_09235</name>
</gene>
<dbReference type="EMBL" id="SOGN01000041">
    <property type="protein sequence ID" value="TFC80451.1"/>
    <property type="molecule type" value="Genomic_DNA"/>
</dbReference>
<keyword evidence="1" id="KW-0472">Membrane</keyword>
<keyword evidence="1" id="KW-1133">Transmembrane helix</keyword>
<comment type="caution">
    <text evidence="3">The sequence shown here is derived from an EMBL/GenBank/DDBJ whole genome shotgun (WGS) entry which is preliminary data.</text>
</comment>
<protein>
    <submittedName>
        <fullName evidence="3">DUF58 domain-containing protein</fullName>
    </submittedName>
</protein>